<evidence type="ECO:0000313" key="3">
    <source>
        <dbReference type="Proteomes" id="UP000268162"/>
    </source>
</evidence>
<feature type="signal peptide" evidence="1">
    <location>
        <begin position="1"/>
        <end position="29"/>
    </location>
</feature>
<evidence type="ECO:0000313" key="2">
    <source>
        <dbReference type="EMBL" id="RKP36379.1"/>
    </source>
</evidence>
<accession>A0A4V1J4Q5</accession>
<dbReference type="AlphaFoldDB" id="A0A4V1J4Q5"/>
<organism evidence="2 3">
    <name type="scientific">Dimargaris cristalligena</name>
    <dbReference type="NCBI Taxonomy" id="215637"/>
    <lineage>
        <taxon>Eukaryota</taxon>
        <taxon>Fungi</taxon>
        <taxon>Fungi incertae sedis</taxon>
        <taxon>Zoopagomycota</taxon>
        <taxon>Kickxellomycotina</taxon>
        <taxon>Dimargaritomycetes</taxon>
        <taxon>Dimargaritales</taxon>
        <taxon>Dimargaritaceae</taxon>
        <taxon>Dimargaris</taxon>
    </lineage>
</organism>
<dbReference type="EMBL" id="ML002664">
    <property type="protein sequence ID" value="RKP36379.1"/>
    <property type="molecule type" value="Genomic_DNA"/>
</dbReference>
<name>A0A4V1J4Q5_9FUNG</name>
<gene>
    <name evidence="2" type="ORF">BJ085DRAFT_30928</name>
</gene>
<sequence length="225" mass="24542">MVQSTTNRLYACLIIGTLVWSSFLPCCRSQLIINDNSLSQIKPIHEVSFGLSAATNDQGQCPLDCSKAPDCRRCVFDTSESFYVAKEQKSNVVTLLSFPVPPIFDTPIVQSCYLKLPPATLGGNVTVYIAEARGEPPIRNNKPMNGLNAPQLGDIYGYFKAGDPIEVPVLSGCRTAVKYNAVSTADFYVTVLTDDVVVFPGKNSGQSAALRFKIDDDKDMNKVVF</sequence>
<keyword evidence="1" id="KW-0732">Signal</keyword>
<proteinExistence type="predicted"/>
<keyword evidence="3" id="KW-1185">Reference proteome</keyword>
<protein>
    <submittedName>
        <fullName evidence="2">Uncharacterized protein</fullName>
    </submittedName>
</protein>
<dbReference type="OrthoDB" id="10520240at2759"/>
<feature type="chain" id="PRO_5020621928" evidence="1">
    <location>
        <begin position="30"/>
        <end position="225"/>
    </location>
</feature>
<dbReference type="Proteomes" id="UP000268162">
    <property type="component" value="Unassembled WGS sequence"/>
</dbReference>
<reference evidence="3" key="1">
    <citation type="journal article" date="2018" name="Nat. Microbiol.">
        <title>Leveraging single-cell genomics to expand the fungal tree of life.</title>
        <authorList>
            <person name="Ahrendt S.R."/>
            <person name="Quandt C.A."/>
            <person name="Ciobanu D."/>
            <person name="Clum A."/>
            <person name="Salamov A."/>
            <person name="Andreopoulos B."/>
            <person name="Cheng J.F."/>
            <person name="Woyke T."/>
            <person name="Pelin A."/>
            <person name="Henrissat B."/>
            <person name="Reynolds N.K."/>
            <person name="Benny G.L."/>
            <person name="Smith M.E."/>
            <person name="James T.Y."/>
            <person name="Grigoriev I.V."/>
        </authorList>
    </citation>
    <scope>NUCLEOTIDE SEQUENCE [LARGE SCALE GENOMIC DNA]</scope>
    <source>
        <strain evidence="3">RSA 468</strain>
    </source>
</reference>
<evidence type="ECO:0000256" key="1">
    <source>
        <dbReference type="SAM" id="SignalP"/>
    </source>
</evidence>